<dbReference type="EMBL" id="AJKQ01000025">
    <property type="protein sequence ID" value="EIC75123.1"/>
    <property type="molecule type" value="Genomic_DNA"/>
</dbReference>
<comment type="caution">
    <text evidence="1">The sequence shown here is derived from an EMBL/GenBank/DDBJ whole genome shotgun (WGS) entry which is preliminary data.</text>
</comment>
<protein>
    <submittedName>
        <fullName evidence="1">Bacteriocin-type signal sequence</fullName>
    </submittedName>
</protein>
<reference evidence="1 2" key="1">
    <citation type="submission" date="2012-03" db="EMBL/GenBank/DDBJ databases">
        <authorList>
            <person name="Durkin A.S."/>
            <person name="McCorrison J."/>
            <person name="Torralba M."/>
            <person name="Gillis M."/>
            <person name="Methe B."/>
            <person name="Sutton G."/>
            <person name="Nelson K.E."/>
        </authorList>
    </citation>
    <scope>NUCLEOTIDE SEQUENCE [LARGE SCALE GENOMIC DNA]</scope>
    <source>
        <strain evidence="1 2">SK610</strain>
    </source>
</reference>
<evidence type="ECO:0000313" key="2">
    <source>
        <dbReference type="Proteomes" id="UP000004548"/>
    </source>
</evidence>
<name>I0Q1H1_STROR</name>
<organism evidence="1 2">
    <name type="scientific">Streptococcus oralis SK610</name>
    <dbReference type="NCBI Taxonomy" id="1095741"/>
    <lineage>
        <taxon>Bacteria</taxon>
        <taxon>Bacillati</taxon>
        <taxon>Bacillota</taxon>
        <taxon>Bacilli</taxon>
        <taxon>Lactobacillales</taxon>
        <taxon>Streptococcaceae</taxon>
        <taxon>Streptococcus</taxon>
    </lineage>
</organism>
<dbReference type="PATRIC" id="fig|1095741.3.peg.1398"/>
<dbReference type="InterPro" id="IPR010133">
    <property type="entry name" value="Bacteriocin_signal_seq"/>
</dbReference>
<evidence type="ECO:0000313" key="1">
    <source>
        <dbReference type="EMBL" id="EIC75123.1"/>
    </source>
</evidence>
<dbReference type="NCBIfam" id="TIGR01847">
    <property type="entry name" value="bacteriocin_sig"/>
    <property type="match status" value="1"/>
</dbReference>
<dbReference type="AlphaFoldDB" id="I0Q1H1"/>
<accession>I0Q1H1</accession>
<gene>
    <name evidence="1" type="ORF">HMPREF1115_1316</name>
</gene>
<proteinExistence type="predicted"/>
<dbReference type="Proteomes" id="UP000004548">
    <property type="component" value="Unassembled WGS sequence"/>
</dbReference>
<sequence length="46" mass="5402">MYCRCKLTKIYFKELLDRTGTETFTVLSSEDLEQVSGGGMIWEMYQ</sequence>